<name>A0AAD7TY32_9APHY</name>
<feature type="transmembrane region" description="Helical" evidence="1">
    <location>
        <begin position="32"/>
        <end position="51"/>
    </location>
</feature>
<feature type="transmembrane region" description="Helical" evidence="1">
    <location>
        <begin position="198"/>
        <end position="226"/>
    </location>
</feature>
<dbReference type="PANTHER" id="PTHR40465:SF1">
    <property type="entry name" value="DUF6534 DOMAIN-CONTAINING PROTEIN"/>
    <property type="match status" value="1"/>
</dbReference>
<dbReference type="Proteomes" id="UP001215151">
    <property type="component" value="Unassembled WGS sequence"/>
</dbReference>
<keyword evidence="1" id="KW-0812">Transmembrane</keyword>
<keyword evidence="1" id="KW-1133">Transmembrane helix</keyword>
<evidence type="ECO:0000256" key="1">
    <source>
        <dbReference type="SAM" id="Phobius"/>
    </source>
</evidence>
<keyword evidence="4" id="KW-1185">Reference proteome</keyword>
<evidence type="ECO:0000259" key="2">
    <source>
        <dbReference type="Pfam" id="PF20152"/>
    </source>
</evidence>
<accession>A0AAD7TY32</accession>
<protein>
    <recommendedName>
        <fullName evidence="2">DUF6534 domain-containing protein</fullName>
    </recommendedName>
</protein>
<comment type="caution">
    <text evidence="3">The sequence shown here is derived from an EMBL/GenBank/DDBJ whole genome shotgun (WGS) entry which is preliminary data.</text>
</comment>
<dbReference type="PANTHER" id="PTHR40465">
    <property type="entry name" value="CHROMOSOME 1, WHOLE GENOME SHOTGUN SEQUENCE"/>
    <property type="match status" value="1"/>
</dbReference>
<organism evidence="3 4">
    <name type="scientific">Trametes cubensis</name>
    <dbReference type="NCBI Taxonomy" id="1111947"/>
    <lineage>
        <taxon>Eukaryota</taxon>
        <taxon>Fungi</taxon>
        <taxon>Dikarya</taxon>
        <taxon>Basidiomycota</taxon>
        <taxon>Agaricomycotina</taxon>
        <taxon>Agaricomycetes</taxon>
        <taxon>Polyporales</taxon>
        <taxon>Polyporaceae</taxon>
        <taxon>Trametes</taxon>
    </lineage>
</organism>
<proteinExistence type="predicted"/>
<feature type="transmembrane region" description="Helical" evidence="1">
    <location>
        <begin position="272"/>
        <end position="293"/>
    </location>
</feature>
<evidence type="ECO:0000313" key="4">
    <source>
        <dbReference type="Proteomes" id="UP001215151"/>
    </source>
</evidence>
<keyword evidence="1" id="KW-0472">Membrane</keyword>
<feature type="transmembrane region" description="Helical" evidence="1">
    <location>
        <begin position="238"/>
        <end position="260"/>
    </location>
</feature>
<dbReference type="InterPro" id="IPR045339">
    <property type="entry name" value="DUF6534"/>
</dbReference>
<dbReference type="AlphaFoldDB" id="A0AAD7TY32"/>
<gene>
    <name evidence="3" type="ORF">ONZ51_g4586</name>
</gene>
<evidence type="ECO:0000313" key="3">
    <source>
        <dbReference type="EMBL" id="KAJ8486846.1"/>
    </source>
</evidence>
<reference evidence="3" key="1">
    <citation type="submission" date="2022-11" db="EMBL/GenBank/DDBJ databases">
        <title>Genome Sequence of Cubamyces cubensis.</title>
        <authorList>
            <person name="Buettner E."/>
        </authorList>
    </citation>
    <scope>NUCLEOTIDE SEQUENCE</scope>
    <source>
        <strain evidence="3">MPL-01</strain>
    </source>
</reference>
<feature type="transmembrane region" description="Helical" evidence="1">
    <location>
        <begin position="94"/>
        <end position="116"/>
    </location>
</feature>
<feature type="transmembrane region" description="Helical" evidence="1">
    <location>
        <begin position="165"/>
        <end position="186"/>
    </location>
</feature>
<dbReference type="Pfam" id="PF20152">
    <property type="entry name" value="DUF6534"/>
    <property type="match status" value="1"/>
</dbReference>
<sequence length="383" mass="41832">MSSPANPSANATQANDPLAMLSELADIKLDSTFGAVLLGTFLGLVLYGLGLHQAYRYARLYPEDAPLIKGLVSEPELLLAIRILRQNALDPSKVIAIVILETIHSVMNMHTCYYYLVTNFFNPIILPKRGVWSISFLPACASSIMIVSQIFFARRVYLIGAGYRYLVALAVLFLIGESAFSLAASIEANIVTGFDQFYGLTWLISACFAMAAAADFLLTGGLIVVLRRSRTGFKRTDNLIDILIIYAINTGMIIGFSNILSLTLAAAMPRNLIYVGVNIITAKLYANCFLAVLNSRKRLASRGMDIFDLNSVRAEALARVKERLEVPRADVLEQYNVPQVPDPEPPVIHVHVTTETVADGECVKSETGQDTEGIGLDSFSISV</sequence>
<feature type="transmembrane region" description="Helical" evidence="1">
    <location>
        <begin position="131"/>
        <end position="153"/>
    </location>
</feature>
<dbReference type="EMBL" id="JAPEVG010000090">
    <property type="protein sequence ID" value="KAJ8486846.1"/>
    <property type="molecule type" value="Genomic_DNA"/>
</dbReference>
<feature type="domain" description="DUF6534" evidence="2">
    <location>
        <begin position="211"/>
        <end position="298"/>
    </location>
</feature>